<keyword evidence="2" id="KW-1185">Reference proteome</keyword>
<dbReference type="EMBL" id="JAACNH010000004">
    <property type="protein sequence ID" value="KAG8443712.1"/>
    <property type="molecule type" value="Genomic_DNA"/>
</dbReference>
<dbReference type="Proteomes" id="UP000812440">
    <property type="component" value="Chromosome 5"/>
</dbReference>
<organism evidence="1 2">
    <name type="scientific">Hymenochirus boettgeri</name>
    <name type="common">Congo dwarf clawed frog</name>
    <dbReference type="NCBI Taxonomy" id="247094"/>
    <lineage>
        <taxon>Eukaryota</taxon>
        <taxon>Metazoa</taxon>
        <taxon>Chordata</taxon>
        <taxon>Craniata</taxon>
        <taxon>Vertebrata</taxon>
        <taxon>Euteleostomi</taxon>
        <taxon>Amphibia</taxon>
        <taxon>Batrachia</taxon>
        <taxon>Anura</taxon>
        <taxon>Pipoidea</taxon>
        <taxon>Pipidae</taxon>
        <taxon>Pipinae</taxon>
        <taxon>Hymenochirus</taxon>
    </lineage>
</organism>
<sequence length="68" mass="7666">MGITSSWVKMRKLGNTIWTKILDCPPNLSHCLKLRAALLTMRKKWCKSSSGLPRLKVICRILTNSPGI</sequence>
<evidence type="ECO:0000313" key="1">
    <source>
        <dbReference type="EMBL" id="KAG8443712.1"/>
    </source>
</evidence>
<dbReference type="AlphaFoldDB" id="A0A8T2JHD2"/>
<gene>
    <name evidence="1" type="ORF">GDO86_009038</name>
</gene>
<name>A0A8T2JHD2_9PIPI</name>
<accession>A0A8T2JHD2</accession>
<protein>
    <submittedName>
        <fullName evidence="1">Uncharacterized protein</fullName>
    </submittedName>
</protein>
<evidence type="ECO:0000313" key="2">
    <source>
        <dbReference type="Proteomes" id="UP000812440"/>
    </source>
</evidence>
<comment type="caution">
    <text evidence="1">The sequence shown here is derived from an EMBL/GenBank/DDBJ whole genome shotgun (WGS) entry which is preliminary data.</text>
</comment>
<proteinExistence type="predicted"/>
<reference evidence="1" key="1">
    <citation type="thesis" date="2020" institute="ProQuest LLC" country="789 East Eisenhower Parkway, Ann Arbor, MI, USA">
        <title>Comparative Genomics and Chromosome Evolution.</title>
        <authorList>
            <person name="Mudd A.B."/>
        </authorList>
    </citation>
    <scope>NUCLEOTIDE SEQUENCE</scope>
    <source>
        <strain evidence="1">Female2</strain>
        <tissue evidence="1">Blood</tissue>
    </source>
</reference>